<reference evidence="1 2" key="1">
    <citation type="journal article" date="2019" name="Phytopathology">
        <title>A Novel Group of Rhizobium tumorigenes-Like Agrobacteria Associated with Crown Gall Disease of Rhododendron and Blueberry.</title>
        <authorList>
            <person name="Kuzmanovic N."/>
            <person name="Behrens P."/>
            <person name="Idczak E."/>
            <person name="Wagner S."/>
            <person name="Gotz M."/>
            <person name="Sproer C."/>
            <person name="Bunk B."/>
            <person name="Overmann J."/>
            <person name="Smalla K."/>
        </authorList>
    </citation>
    <scope>NUCLEOTIDE SEQUENCE [LARGE SCALE GENOMIC DNA]</scope>
    <source>
        <strain evidence="2">rho-6.2</strain>
    </source>
</reference>
<dbReference type="Proteomes" id="UP000318939">
    <property type="component" value="Plasmid unnamed1"/>
</dbReference>
<reference evidence="1 2" key="2">
    <citation type="journal article" date="2023" name="MicrobiologyOpen">
        <title>Genomics of the tumorigenes clade of the family Rhizobiaceae and description of Rhizobium rhododendri sp. nov.</title>
        <authorList>
            <person name="Kuzmanovic N."/>
            <person name="diCenzo G.C."/>
            <person name="Bunk B."/>
            <person name="Sproeer C."/>
            <person name="Fruehling A."/>
            <person name="Neumann-Schaal M."/>
            <person name="Overmann J."/>
            <person name="Smalla K."/>
        </authorList>
    </citation>
    <scope>NUCLEOTIDE SEQUENCE [LARGE SCALE GENOMIC DNA]</scope>
    <source>
        <strain evidence="2">rho-6.2</strain>
        <plasmid evidence="1 2">unnamed1</plasmid>
    </source>
</reference>
<sequence>MIADAADKAGWGMGIAAAILNPPLFVIVGQLVAIGEAFLTPMERSSCATPSSRRTTWLKQRDPVSWMGSFWVMMTQSLVQWLSCCINTDASPAFHSGVRLPKSNVTVVALDGMRAVDAVLIAALNN</sequence>
<name>A0ABY8IPT3_9HYPH</name>
<dbReference type="RefSeq" id="WP_142832383.1">
    <property type="nucleotide sequence ID" value="NZ_CP117268.1"/>
</dbReference>
<protein>
    <submittedName>
        <fullName evidence="1">Uncharacterized protein</fullName>
    </submittedName>
</protein>
<evidence type="ECO:0000313" key="2">
    <source>
        <dbReference type="Proteomes" id="UP000318939"/>
    </source>
</evidence>
<dbReference type="EMBL" id="CP117268">
    <property type="protein sequence ID" value="WFS25738.1"/>
    <property type="molecule type" value="Genomic_DNA"/>
</dbReference>
<gene>
    <name evidence="1" type="ORF">PR018_19415</name>
</gene>
<geneLocation type="plasmid" evidence="1 2">
    <name>unnamed1</name>
</geneLocation>
<proteinExistence type="predicted"/>
<accession>A0ABY8IPT3</accession>
<keyword evidence="2" id="KW-1185">Reference proteome</keyword>
<evidence type="ECO:0000313" key="1">
    <source>
        <dbReference type="EMBL" id="WFS25738.1"/>
    </source>
</evidence>
<keyword evidence="1" id="KW-0614">Plasmid</keyword>
<organism evidence="1 2">
    <name type="scientific">Rhizobium rhododendri</name>
    <dbReference type="NCBI Taxonomy" id="2506430"/>
    <lineage>
        <taxon>Bacteria</taxon>
        <taxon>Pseudomonadati</taxon>
        <taxon>Pseudomonadota</taxon>
        <taxon>Alphaproteobacteria</taxon>
        <taxon>Hyphomicrobiales</taxon>
        <taxon>Rhizobiaceae</taxon>
        <taxon>Rhizobium/Agrobacterium group</taxon>
        <taxon>Rhizobium</taxon>
    </lineage>
</organism>